<sequence>MLTKQVKKILQNKEIEDQPFPEVVPHTHNGIDSPALGANTVDSVNIKPGAVGDAELDDFSVTEQKLADAAVATQKIKDDAITAAKVYKAGSVITVSAQIAEAIILTAHIGT</sequence>
<gene>
    <name evidence="1" type="ORF">UX55_C0046G0008</name>
</gene>
<feature type="non-terminal residue" evidence="1">
    <location>
        <position position="111"/>
    </location>
</feature>
<dbReference type="Proteomes" id="UP000034202">
    <property type="component" value="Unassembled WGS sequence"/>
</dbReference>
<organism evidence="1 2">
    <name type="scientific">Candidatus Azambacteria bacterium GW2011_GWE2_46_45</name>
    <dbReference type="NCBI Taxonomy" id="1618625"/>
    <lineage>
        <taxon>Bacteria</taxon>
        <taxon>Candidatus Azamiibacteriota</taxon>
    </lineage>
</organism>
<reference evidence="1 2" key="1">
    <citation type="journal article" date="2015" name="Nature">
        <title>rRNA introns, odd ribosomes, and small enigmatic genomes across a large radiation of phyla.</title>
        <authorList>
            <person name="Brown C.T."/>
            <person name="Hug L.A."/>
            <person name="Thomas B.C."/>
            <person name="Sharon I."/>
            <person name="Castelle C.J."/>
            <person name="Singh A."/>
            <person name="Wilkins M.J."/>
            <person name="Williams K.H."/>
            <person name="Banfield J.F."/>
        </authorList>
    </citation>
    <scope>NUCLEOTIDE SEQUENCE [LARGE SCALE GENOMIC DNA]</scope>
</reference>
<evidence type="ECO:0000313" key="2">
    <source>
        <dbReference type="Proteomes" id="UP000034202"/>
    </source>
</evidence>
<protein>
    <submittedName>
        <fullName evidence="1">Uncharacterized protein</fullName>
    </submittedName>
</protein>
<proteinExistence type="predicted"/>
<accession>A0A0G1Q2T4</accession>
<dbReference type="EMBL" id="LCMQ01000046">
    <property type="protein sequence ID" value="KKU39067.1"/>
    <property type="molecule type" value="Genomic_DNA"/>
</dbReference>
<dbReference type="AlphaFoldDB" id="A0A0G1Q2T4"/>
<name>A0A0G1Q2T4_9BACT</name>
<evidence type="ECO:0000313" key="1">
    <source>
        <dbReference type="EMBL" id="KKU39067.1"/>
    </source>
</evidence>
<comment type="caution">
    <text evidence="1">The sequence shown here is derived from an EMBL/GenBank/DDBJ whole genome shotgun (WGS) entry which is preliminary data.</text>
</comment>